<keyword evidence="2" id="KW-1185">Reference proteome</keyword>
<dbReference type="Proteomes" id="UP000479000">
    <property type="component" value="Unassembled WGS sequence"/>
</dbReference>
<proteinExistence type="predicted"/>
<protein>
    <submittedName>
        <fullName evidence="1">Uncharacterized protein</fullName>
    </submittedName>
</protein>
<accession>A0A6H5HNU9</accession>
<dbReference type="AlphaFoldDB" id="A0A6H5HNU9"/>
<gene>
    <name evidence="1" type="ORF">NTEN_LOCUS23309</name>
</gene>
<name>A0A6H5HNU9_9HEMI</name>
<reference evidence="1 2" key="1">
    <citation type="submission" date="2020-02" db="EMBL/GenBank/DDBJ databases">
        <authorList>
            <person name="Ferguson B K."/>
        </authorList>
    </citation>
    <scope>NUCLEOTIDE SEQUENCE [LARGE SCALE GENOMIC DNA]</scope>
</reference>
<sequence length="75" mass="8467">MIKLKGKLKLEKELKRYIAFRDIGPTLSRFQGPDGTDDGFLSPDILRISWLRILQPLPLLPEGSSSPDHFDPTSC</sequence>
<organism evidence="1 2">
    <name type="scientific">Nesidiocoris tenuis</name>
    <dbReference type="NCBI Taxonomy" id="355587"/>
    <lineage>
        <taxon>Eukaryota</taxon>
        <taxon>Metazoa</taxon>
        <taxon>Ecdysozoa</taxon>
        <taxon>Arthropoda</taxon>
        <taxon>Hexapoda</taxon>
        <taxon>Insecta</taxon>
        <taxon>Pterygota</taxon>
        <taxon>Neoptera</taxon>
        <taxon>Paraneoptera</taxon>
        <taxon>Hemiptera</taxon>
        <taxon>Heteroptera</taxon>
        <taxon>Panheteroptera</taxon>
        <taxon>Cimicomorpha</taxon>
        <taxon>Miridae</taxon>
        <taxon>Dicyphina</taxon>
        <taxon>Nesidiocoris</taxon>
    </lineage>
</organism>
<evidence type="ECO:0000313" key="1">
    <source>
        <dbReference type="EMBL" id="CAB0019597.1"/>
    </source>
</evidence>
<dbReference type="EMBL" id="CADCXU010034204">
    <property type="protein sequence ID" value="CAB0019597.1"/>
    <property type="molecule type" value="Genomic_DNA"/>
</dbReference>
<evidence type="ECO:0000313" key="2">
    <source>
        <dbReference type="Proteomes" id="UP000479000"/>
    </source>
</evidence>